<evidence type="ECO:0000259" key="1">
    <source>
        <dbReference type="PROSITE" id="PS51186"/>
    </source>
</evidence>
<sequence>MQTSADIAAEAWAAAIAMFVAAQPDGYHRAGARGTYEMVSGAPTPLLSGVFSVAPRADAEEVAQFAASERLRGVPWSIQVRGERFDPRIADIAAAHDRTQRLSLPLMTKEITEEDGKAAEAGQVRVRPVTGEERERYQATMAAGFEGPPEVFERFSLPALMDHPGMRAYVAEVDGEPVGTSFGVVAGDLVGVFNIAVPPSHRRRGYGRAVTAAVLGDAYAAGARTAFLHASELGAPLYADMGFRLVERWTVFSS</sequence>
<reference evidence="2" key="1">
    <citation type="journal article" date="2014" name="Int. J. Syst. Evol. Microbiol.">
        <title>Complete genome sequence of Corynebacterium casei LMG S-19264T (=DSM 44701T), isolated from a smear-ripened cheese.</title>
        <authorList>
            <consortium name="US DOE Joint Genome Institute (JGI-PGF)"/>
            <person name="Walter F."/>
            <person name="Albersmeier A."/>
            <person name="Kalinowski J."/>
            <person name="Ruckert C."/>
        </authorList>
    </citation>
    <scope>NUCLEOTIDE SEQUENCE</scope>
    <source>
        <strain evidence="2">JCM 13064</strain>
    </source>
</reference>
<accession>A0A917VSX8</accession>
<evidence type="ECO:0000313" key="2">
    <source>
        <dbReference type="EMBL" id="GGL10890.1"/>
    </source>
</evidence>
<dbReference type="RefSeq" id="WP_189166557.1">
    <property type="nucleotide sequence ID" value="NZ_BMNT01000041.1"/>
</dbReference>
<dbReference type="CDD" id="cd04301">
    <property type="entry name" value="NAT_SF"/>
    <property type="match status" value="1"/>
</dbReference>
<dbReference type="Proteomes" id="UP000645217">
    <property type="component" value="Unassembled WGS sequence"/>
</dbReference>
<dbReference type="SUPFAM" id="SSF55729">
    <property type="entry name" value="Acyl-CoA N-acyltransferases (Nat)"/>
    <property type="match status" value="1"/>
</dbReference>
<organism evidence="2 3">
    <name type="scientific">Sphaerisporangium melleum</name>
    <dbReference type="NCBI Taxonomy" id="321316"/>
    <lineage>
        <taxon>Bacteria</taxon>
        <taxon>Bacillati</taxon>
        <taxon>Actinomycetota</taxon>
        <taxon>Actinomycetes</taxon>
        <taxon>Streptosporangiales</taxon>
        <taxon>Streptosporangiaceae</taxon>
        <taxon>Sphaerisporangium</taxon>
    </lineage>
</organism>
<feature type="domain" description="N-acetyltransferase" evidence="1">
    <location>
        <begin position="124"/>
        <end position="254"/>
    </location>
</feature>
<dbReference type="Pfam" id="PF13508">
    <property type="entry name" value="Acetyltransf_7"/>
    <property type="match status" value="1"/>
</dbReference>
<keyword evidence="3" id="KW-1185">Reference proteome</keyword>
<protein>
    <recommendedName>
        <fullName evidence="1">N-acetyltransferase domain-containing protein</fullName>
    </recommendedName>
</protein>
<reference evidence="2" key="2">
    <citation type="submission" date="2020-09" db="EMBL/GenBank/DDBJ databases">
        <authorList>
            <person name="Sun Q."/>
            <person name="Ohkuma M."/>
        </authorList>
    </citation>
    <scope>NUCLEOTIDE SEQUENCE</scope>
    <source>
        <strain evidence="2">JCM 13064</strain>
    </source>
</reference>
<name>A0A917VSX8_9ACTN</name>
<evidence type="ECO:0000313" key="3">
    <source>
        <dbReference type="Proteomes" id="UP000645217"/>
    </source>
</evidence>
<dbReference type="GO" id="GO:0016747">
    <property type="term" value="F:acyltransferase activity, transferring groups other than amino-acyl groups"/>
    <property type="evidence" value="ECO:0007669"/>
    <property type="project" value="InterPro"/>
</dbReference>
<proteinExistence type="predicted"/>
<dbReference type="PROSITE" id="PS51186">
    <property type="entry name" value="GNAT"/>
    <property type="match status" value="1"/>
</dbReference>
<dbReference type="InterPro" id="IPR016181">
    <property type="entry name" value="Acyl_CoA_acyltransferase"/>
</dbReference>
<dbReference type="AlphaFoldDB" id="A0A917VSX8"/>
<dbReference type="Gene3D" id="3.40.630.30">
    <property type="match status" value="1"/>
</dbReference>
<gene>
    <name evidence="2" type="ORF">GCM10007964_61400</name>
</gene>
<dbReference type="InterPro" id="IPR000182">
    <property type="entry name" value="GNAT_dom"/>
</dbReference>
<comment type="caution">
    <text evidence="2">The sequence shown here is derived from an EMBL/GenBank/DDBJ whole genome shotgun (WGS) entry which is preliminary data.</text>
</comment>
<dbReference type="EMBL" id="BMNT01000041">
    <property type="protein sequence ID" value="GGL10890.1"/>
    <property type="molecule type" value="Genomic_DNA"/>
</dbReference>